<feature type="domain" description="PKD" evidence="3">
    <location>
        <begin position="670"/>
        <end position="740"/>
    </location>
</feature>
<dbReference type="CDD" id="cd00146">
    <property type="entry name" value="PKD"/>
    <property type="match status" value="1"/>
</dbReference>
<dbReference type="InterPro" id="IPR013783">
    <property type="entry name" value="Ig-like_fold"/>
</dbReference>
<dbReference type="SUPFAM" id="SSF49299">
    <property type="entry name" value="PKD domain"/>
    <property type="match status" value="1"/>
</dbReference>
<dbReference type="SUPFAM" id="SSF50969">
    <property type="entry name" value="YVTN repeat-like/Quinoprotein amine dehydrogenase"/>
    <property type="match status" value="1"/>
</dbReference>
<feature type="region of interest" description="Disordered" evidence="1">
    <location>
        <begin position="886"/>
        <end position="907"/>
    </location>
</feature>
<gene>
    <name evidence="4" type="ORF">FHR37_000443</name>
</gene>
<name>A0ABX2RW45_9ACTN</name>
<dbReference type="Proteomes" id="UP000533017">
    <property type="component" value="Unassembled WGS sequence"/>
</dbReference>
<organism evidence="4 5">
    <name type="scientific">Actinopolymorpha cephalotaxi</name>
    <dbReference type="NCBI Taxonomy" id="504797"/>
    <lineage>
        <taxon>Bacteria</taxon>
        <taxon>Bacillati</taxon>
        <taxon>Actinomycetota</taxon>
        <taxon>Actinomycetes</taxon>
        <taxon>Propionibacteriales</taxon>
        <taxon>Actinopolymorphaceae</taxon>
        <taxon>Actinopolymorpha</taxon>
    </lineage>
</organism>
<sequence length="949" mass="98376">MRVAAALMLVALATVVLPSQASAVQVPQSKVVSADPVNWTPHVLDGRVMSIVQVGGMIILGGEFSQVSSADGSTIYNRSNIVAFSATTGVVSTTFNPRTDGEVTTLIVSADGSTVYAGGFFNTVNGVTTAKSIAKLNVANGQLTSGFTSPTLNGRIKDMRLVGSRLWIAGTFGTVNGRAQPGLATINATTGAYDPFMQVQYAGPKNGGVVQVLKMDVSPDRSTLVTIGNYTVVGGQPRSQVAMLDIGGTSASVANWQTDFYPMVKSDGTSFCSSSFDSYMRDIDISPDGNYFVVTTTGAYAGGPPKSCDTNSRFETRARGTGITPTWAEYTGGDTTYAVAVTGAAVYVGGHFRWHNNPWAGDKAGPGAVSREGIAALDPATGLPFRWNPGRTKGVGVFDMLATSAGLWVGSDTDRLGNYEYHARIGFLPLAGGTTPPRPTVGAIPGDVYVVPTTGNQPLVRAVTETSSGPSRSVPGGGIDWTSVRGGFMLGNQIYTGWSNGQFTRRTFDGTTYGAATLVNLADQIVNDAAWHTDVAAATGMFWKDGRLYYTVNGQTSLYYRRFTVESYVVGAQRFTASASTAQIDFSKVTGMFYANGRLYWGSSVDGNLRRVDFVNDVPVSGTVRIISGPSIDGLNWRSRAMFLSTLGAPAANDPPVAVASGDCRYLVCTFSGTSSSDADGTIAKYSWDFGDGATGDGPTVSHTFTDAGDHVVKLTVTDDKGATSTATYTATTTTVPTGVEFVGAAGANANATAHRVTVPTAVQAGDRLLLLGSFNDVTATVSGPTGVTGWSDVAPQQTNGLQTRAWQKVAEAGDAGTALTVTTSIYVKGDLTLLAYRGNALVVLGAAGRSETTSGTAHTTPTVQVPDGTAPRLVSYWAEKSSTTTALTGPAGQEVRRSGTGTGGGHVTTLATDSTVAAGTTTAGGLIATADSASAQATMWSFLIGARS</sequence>
<evidence type="ECO:0000313" key="5">
    <source>
        <dbReference type="Proteomes" id="UP000533017"/>
    </source>
</evidence>
<keyword evidence="5" id="KW-1185">Reference proteome</keyword>
<accession>A0ABX2RW45</accession>
<dbReference type="PROSITE" id="PS50093">
    <property type="entry name" value="PKD"/>
    <property type="match status" value="1"/>
</dbReference>
<dbReference type="Gene3D" id="2.60.40.10">
    <property type="entry name" value="Immunoglobulins"/>
    <property type="match status" value="1"/>
</dbReference>
<dbReference type="InterPro" id="IPR022409">
    <property type="entry name" value="PKD/Chitinase_dom"/>
</dbReference>
<dbReference type="InterPro" id="IPR011044">
    <property type="entry name" value="Quino_amine_DH_bsu"/>
</dbReference>
<evidence type="ECO:0000313" key="4">
    <source>
        <dbReference type="EMBL" id="NYH81592.1"/>
    </source>
</evidence>
<dbReference type="InterPro" id="IPR000601">
    <property type="entry name" value="PKD_dom"/>
</dbReference>
<evidence type="ECO:0000256" key="2">
    <source>
        <dbReference type="SAM" id="SignalP"/>
    </source>
</evidence>
<evidence type="ECO:0000259" key="3">
    <source>
        <dbReference type="PROSITE" id="PS50093"/>
    </source>
</evidence>
<dbReference type="EMBL" id="JACBZA010000001">
    <property type="protein sequence ID" value="NYH81592.1"/>
    <property type="molecule type" value="Genomic_DNA"/>
</dbReference>
<dbReference type="RefSeq" id="WP_175542374.1">
    <property type="nucleotide sequence ID" value="NZ_FOOI01000002.1"/>
</dbReference>
<dbReference type="InterPro" id="IPR035986">
    <property type="entry name" value="PKD_dom_sf"/>
</dbReference>
<reference evidence="4 5" key="1">
    <citation type="submission" date="2020-07" db="EMBL/GenBank/DDBJ databases">
        <title>Sequencing the genomes of 1000 actinobacteria strains.</title>
        <authorList>
            <person name="Klenk H.-P."/>
        </authorList>
    </citation>
    <scope>NUCLEOTIDE SEQUENCE [LARGE SCALE GENOMIC DNA]</scope>
    <source>
        <strain evidence="4 5">DSM 45117</strain>
    </source>
</reference>
<proteinExistence type="predicted"/>
<protein>
    <recommendedName>
        <fullName evidence="3">PKD domain-containing protein</fullName>
    </recommendedName>
</protein>
<dbReference type="Pfam" id="PF18911">
    <property type="entry name" value="PKD_4"/>
    <property type="match status" value="1"/>
</dbReference>
<feature type="chain" id="PRO_5046050674" description="PKD domain-containing protein" evidence="2">
    <location>
        <begin position="22"/>
        <end position="949"/>
    </location>
</feature>
<feature type="signal peptide" evidence="2">
    <location>
        <begin position="1"/>
        <end position="21"/>
    </location>
</feature>
<keyword evidence="2" id="KW-0732">Signal</keyword>
<dbReference type="SMART" id="SM00089">
    <property type="entry name" value="PKD"/>
    <property type="match status" value="1"/>
</dbReference>
<comment type="caution">
    <text evidence="4">The sequence shown here is derived from an EMBL/GenBank/DDBJ whole genome shotgun (WGS) entry which is preliminary data.</text>
</comment>
<evidence type="ECO:0000256" key="1">
    <source>
        <dbReference type="SAM" id="MobiDB-lite"/>
    </source>
</evidence>